<accession>A0A8X6XSQ5</accession>
<dbReference type="EMBL" id="BMAV01012272">
    <property type="protein sequence ID" value="GFY58824.1"/>
    <property type="molecule type" value="Genomic_DNA"/>
</dbReference>
<protein>
    <submittedName>
        <fullName evidence="1">Uncharacterized protein</fullName>
    </submittedName>
</protein>
<dbReference type="Proteomes" id="UP000886998">
    <property type="component" value="Unassembled WGS sequence"/>
</dbReference>
<comment type="caution">
    <text evidence="1">The sequence shown here is derived from an EMBL/GenBank/DDBJ whole genome shotgun (WGS) entry which is preliminary data.</text>
</comment>
<keyword evidence="2" id="KW-1185">Reference proteome</keyword>
<name>A0A8X6XSQ5_9ARAC</name>
<dbReference type="AlphaFoldDB" id="A0A8X6XSQ5"/>
<gene>
    <name evidence="1" type="ORF">TNIN_147711</name>
</gene>
<organism evidence="1 2">
    <name type="scientific">Trichonephila inaurata madagascariensis</name>
    <dbReference type="NCBI Taxonomy" id="2747483"/>
    <lineage>
        <taxon>Eukaryota</taxon>
        <taxon>Metazoa</taxon>
        <taxon>Ecdysozoa</taxon>
        <taxon>Arthropoda</taxon>
        <taxon>Chelicerata</taxon>
        <taxon>Arachnida</taxon>
        <taxon>Araneae</taxon>
        <taxon>Araneomorphae</taxon>
        <taxon>Entelegynae</taxon>
        <taxon>Araneoidea</taxon>
        <taxon>Nephilidae</taxon>
        <taxon>Trichonephila</taxon>
        <taxon>Trichonephila inaurata</taxon>
    </lineage>
</organism>
<sequence>MLSFVQISSLPPRHRPTNWGLRPRFKLEFFVLGFLPSNSIIHYFSFVFPFQRFFFKTSRPYPFVGVDFNSPSNVFSQFILEKSPPAILGASSSIPAKSACIVQEFRLFKRHHRKSANRQFILEKSPPAILGASSSIPAKISVHRSRISSFQASSSKISESPGQCGTFISNNDCRNNV</sequence>
<reference evidence="1" key="1">
    <citation type="submission" date="2020-08" db="EMBL/GenBank/DDBJ databases">
        <title>Multicomponent nature underlies the extraordinary mechanical properties of spider dragline silk.</title>
        <authorList>
            <person name="Kono N."/>
            <person name="Nakamura H."/>
            <person name="Mori M."/>
            <person name="Yoshida Y."/>
            <person name="Ohtoshi R."/>
            <person name="Malay A.D."/>
            <person name="Moran D.A.P."/>
            <person name="Tomita M."/>
            <person name="Numata K."/>
            <person name="Arakawa K."/>
        </authorList>
    </citation>
    <scope>NUCLEOTIDE SEQUENCE</scope>
</reference>
<evidence type="ECO:0000313" key="2">
    <source>
        <dbReference type="Proteomes" id="UP000886998"/>
    </source>
</evidence>
<evidence type="ECO:0000313" key="1">
    <source>
        <dbReference type="EMBL" id="GFY58824.1"/>
    </source>
</evidence>
<proteinExistence type="predicted"/>